<evidence type="ECO:0000313" key="1">
    <source>
        <dbReference type="EMBL" id="EON96041.1"/>
    </source>
</evidence>
<protein>
    <submittedName>
        <fullName evidence="1">Uncharacterized protein</fullName>
    </submittedName>
</protein>
<dbReference type="RefSeq" id="XP_007919155.1">
    <property type="nucleotide sequence ID" value="XM_007920964.1"/>
</dbReference>
<name>R8B9S4_PHAM7</name>
<dbReference type="OrthoDB" id="2865667at2759"/>
<dbReference type="Proteomes" id="UP000014074">
    <property type="component" value="Unassembled WGS sequence"/>
</dbReference>
<gene>
    <name evidence="1" type="ORF">UCRPA7_8451</name>
</gene>
<keyword evidence="2" id="KW-1185">Reference proteome</keyword>
<accession>R8B9S4</accession>
<evidence type="ECO:0000313" key="2">
    <source>
        <dbReference type="Proteomes" id="UP000014074"/>
    </source>
</evidence>
<reference evidence="2" key="1">
    <citation type="journal article" date="2013" name="Genome Announc.">
        <title>Draft genome sequence of the ascomycete Phaeoacremonium aleophilum strain UCR-PA7, a causal agent of the esca disease complex in grapevines.</title>
        <authorList>
            <person name="Blanco-Ulate B."/>
            <person name="Rolshausen P."/>
            <person name="Cantu D."/>
        </authorList>
    </citation>
    <scope>NUCLEOTIDE SEQUENCE [LARGE SCALE GENOMIC DNA]</scope>
    <source>
        <strain evidence="2">UCR-PA7</strain>
    </source>
</reference>
<dbReference type="GeneID" id="19329303"/>
<dbReference type="eggNOG" id="ENOG502SS9Y">
    <property type="taxonomic scope" value="Eukaryota"/>
</dbReference>
<dbReference type="HOGENOM" id="CLU_114608_0_0_1"/>
<proteinExistence type="predicted"/>
<organism evidence="1 2">
    <name type="scientific">Phaeoacremonium minimum (strain UCR-PA7)</name>
    <name type="common">Esca disease fungus</name>
    <name type="synonym">Togninia minima</name>
    <dbReference type="NCBI Taxonomy" id="1286976"/>
    <lineage>
        <taxon>Eukaryota</taxon>
        <taxon>Fungi</taxon>
        <taxon>Dikarya</taxon>
        <taxon>Ascomycota</taxon>
        <taxon>Pezizomycotina</taxon>
        <taxon>Sordariomycetes</taxon>
        <taxon>Sordariomycetidae</taxon>
        <taxon>Togniniales</taxon>
        <taxon>Togniniaceae</taxon>
        <taxon>Phaeoacremonium</taxon>
    </lineage>
</organism>
<dbReference type="KEGG" id="tmn:UCRPA7_8451"/>
<sequence>MPVGSNNSIRSRNLRAAKESEVLLWRALCDSGEDAKEYIEADCSMINPLVHPSGENTPLHSKSEPSLMEAMDKLEPWSTYRMHKDPEPQIVEIDMMAVQIMYRVTVQRVDDAGRTKPYSVDALVTSTWRQGAGGDWKLCGQMCVPE</sequence>
<dbReference type="EMBL" id="KB933364">
    <property type="protein sequence ID" value="EON96041.1"/>
    <property type="molecule type" value="Genomic_DNA"/>
</dbReference>
<dbReference type="AlphaFoldDB" id="R8B9S4"/>